<dbReference type="SUPFAM" id="SSF56601">
    <property type="entry name" value="beta-lactamase/transpeptidase-like"/>
    <property type="match status" value="1"/>
</dbReference>
<dbReference type="GO" id="GO:0008360">
    <property type="term" value="P:regulation of cell shape"/>
    <property type="evidence" value="ECO:0007669"/>
    <property type="project" value="UniProtKB-KW"/>
</dbReference>
<evidence type="ECO:0000313" key="11">
    <source>
        <dbReference type="EMBL" id="OGF31732.1"/>
    </source>
</evidence>
<reference evidence="11 12" key="1">
    <citation type="journal article" date="2016" name="Nat. Commun.">
        <title>Thousands of microbial genomes shed light on interconnected biogeochemical processes in an aquifer system.</title>
        <authorList>
            <person name="Anantharaman K."/>
            <person name="Brown C.T."/>
            <person name="Hug L.A."/>
            <person name="Sharon I."/>
            <person name="Castelle C.J."/>
            <person name="Probst A.J."/>
            <person name="Thomas B.C."/>
            <person name="Singh A."/>
            <person name="Wilkins M.J."/>
            <person name="Karaoz U."/>
            <person name="Brodie E.L."/>
            <person name="Williams K.H."/>
            <person name="Hubbard S.S."/>
            <person name="Banfield J.F."/>
        </authorList>
    </citation>
    <scope>NUCLEOTIDE SEQUENCE [LARGE SCALE GENOMIC DNA]</scope>
</reference>
<keyword evidence="4" id="KW-0133">Cell shape</keyword>
<dbReference type="Pfam" id="PF00768">
    <property type="entry name" value="Peptidase_S11"/>
    <property type="match status" value="1"/>
</dbReference>
<dbReference type="PANTHER" id="PTHR21581">
    <property type="entry name" value="D-ALANYL-D-ALANINE CARBOXYPEPTIDASE"/>
    <property type="match status" value="1"/>
</dbReference>
<dbReference type="GO" id="GO:0009252">
    <property type="term" value="P:peptidoglycan biosynthetic process"/>
    <property type="evidence" value="ECO:0007669"/>
    <property type="project" value="UniProtKB-KW"/>
</dbReference>
<dbReference type="Gene3D" id="3.40.710.10">
    <property type="entry name" value="DD-peptidase/beta-lactamase superfamily"/>
    <property type="match status" value="1"/>
</dbReference>
<evidence type="ECO:0000256" key="5">
    <source>
        <dbReference type="ARBA" id="ARBA00022984"/>
    </source>
</evidence>
<keyword evidence="5" id="KW-0573">Peptidoglycan synthesis</keyword>
<feature type="domain" description="Peptidase S11 D-alanyl-D-alanine carboxypeptidase A N-terminal" evidence="10">
    <location>
        <begin position="189"/>
        <end position="415"/>
    </location>
</feature>
<dbReference type="InterPro" id="IPR018044">
    <property type="entry name" value="Peptidase_S11"/>
</dbReference>
<dbReference type="EMBL" id="MFGJ01000007">
    <property type="protein sequence ID" value="OGF31732.1"/>
    <property type="molecule type" value="Genomic_DNA"/>
</dbReference>
<feature type="active site" evidence="7">
    <location>
        <position position="274"/>
    </location>
</feature>
<evidence type="ECO:0000259" key="10">
    <source>
        <dbReference type="Pfam" id="PF00768"/>
    </source>
</evidence>
<keyword evidence="3" id="KW-0378">Hydrolase</keyword>
<organism evidence="11 12">
    <name type="scientific">Candidatus Falkowbacteria bacterium RIFOXYC2_FULL_36_12</name>
    <dbReference type="NCBI Taxonomy" id="1798002"/>
    <lineage>
        <taxon>Bacteria</taxon>
        <taxon>Candidatus Falkowiibacteriota</taxon>
    </lineage>
</organism>
<comment type="similarity">
    <text evidence="1 9">Belongs to the peptidase S11 family.</text>
</comment>
<evidence type="ECO:0000256" key="2">
    <source>
        <dbReference type="ARBA" id="ARBA00022729"/>
    </source>
</evidence>
<evidence type="ECO:0000256" key="3">
    <source>
        <dbReference type="ARBA" id="ARBA00022801"/>
    </source>
</evidence>
<comment type="caution">
    <text evidence="11">The sequence shown here is derived from an EMBL/GenBank/DDBJ whole genome shotgun (WGS) entry which is preliminary data.</text>
</comment>
<name>A0A1F5SYJ5_9BACT</name>
<dbReference type="GO" id="GO:0071555">
    <property type="term" value="P:cell wall organization"/>
    <property type="evidence" value="ECO:0007669"/>
    <property type="project" value="UniProtKB-KW"/>
</dbReference>
<evidence type="ECO:0000313" key="12">
    <source>
        <dbReference type="Proteomes" id="UP000179001"/>
    </source>
</evidence>
<feature type="binding site" evidence="8">
    <location>
        <position position="382"/>
    </location>
    <ligand>
        <name>substrate</name>
    </ligand>
</feature>
<dbReference type="PANTHER" id="PTHR21581:SF26">
    <property type="entry name" value="D-ALANYL-D-ALANINE ENDOPEPTIDASE"/>
    <property type="match status" value="1"/>
</dbReference>
<feature type="active site" description="Acyl-ester intermediate" evidence="7">
    <location>
        <position position="219"/>
    </location>
</feature>
<dbReference type="AlphaFoldDB" id="A0A1F5SYJ5"/>
<keyword evidence="6" id="KW-0961">Cell wall biogenesis/degradation</keyword>
<dbReference type="InterPro" id="IPR001967">
    <property type="entry name" value="Peptidase_S11_N"/>
</dbReference>
<dbReference type="Proteomes" id="UP000179001">
    <property type="component" value="Unassembled WGS sequence"/>
</dbReference>
<dbReference type="STRING" id="1798002.A2478_04575"/>
<proteinExistence type="inferred from homology"/>
<keyword evidence="2" id="KW-0732">Signal</keyword>
<dbReference type="PRINTS" id="PR00725">
    <property type="entry name" value="DADACBPTASE1"/>
</dbReference>
<dbReference type="InterPro" id="IPR012338">
    <property type="entry name" value="Beta-lactam/transpept-like"/>
</dbReference>
<evidence type="ECO:0000256" key="7">
    <source>
        <dbReference type="PIRSR" id="PIRSR618044-1"/>
    </source>
</evidence>
<evidence type="ECO:0000256" key="6">
    <source>
        <dbReference type="ARBA" id="ARBA00023316"/>
    </source>
</evidence>
<feature type="active site" description="Proton acceptor" evidence="7">
    <location>
        <position position="222"/>
    </location>
</feature>
<dbReference type="GO" id="GO:0006508">
    <property type="term" value="P:proteolysis"/>
    <property type="evidence" value="ECO:0007669"/>
    <property type="project" value="InterPro"/>
</dbReference>
<protein>
    <recommendedName>
        <fullName evidence="10">Peptidase S11 D-alanyl-D-alanine carboxypeptidase A N-terminal domain-containing protein</fullName>
    </recommendedName>
</protein>
<dbReference type="GO" id="GO:0009002">
    <property type="term" value="F:serine-type D-Ala-D-Ala carboxypeptidase activity"/>
    <property type="evidence" value="ECO:0007669"/>
    <property type="project" value="InterPro"/>
</dbReference>
<evidence type="ECO:0000256" key="1">
    <source>
        <dbReference type="ARBA" id="ARBA00007164"/>
    </source>
</evidence>
<evidence type="ECO:0000256" key="4">
    <source>
        <dbReference type="ARBA" id="ARBA00022960"/>
    </source>
</evidence>
<gene>
    <name evidence="11" type="ORF">A2478_04575</name>
</gene>
<sequence>MSENQKFILILTAIAVFVFALFQATNASAYTINSTRILTLDQPTLQKGFTIKSLDDNFWLPIFPNQYQTPITVKIEHINSETPIPENKTAISSHYIYDLKLPVSGILSKKATLAVKYTTSTDEEKAIYFYDRSKEQWRALTTKVDSERKIAIAETIFPFAEIVVLENKTATTAPNVSSIPENIPRSLSDQLTAQSAIVADLDGNIIFEKNADQVRPIASLTKLITAQVFVENNPGWDKKVTIIESDNVGGASIPLEPGDLISVKNLFNATLVGSKNNATRALMRSTGMTEDQFVAKMNALVQQWGLTNTSFVEPTGLSEYNVSTAREMLEIFKRTFNKFDFLQATTTYWSEITYKRGNEVRSYWCQNTNKLLLRDLYITGGKTGYTTEAGYNLVTRARLTKNSSQELIALVLGAKISQNYEEVDLLLHKFLNK</sequence>
<evidence type="ECO:0000256" key="9">
    <source>
        <dbReference type="RuleBase" id="RU004016"/>
    </source>
</evidence>
<evidence type="ECO:0000256" key="8">
    <source>
        <dbReference type="PIRSR" id="PIRSR618044-2"/>
    </source>
</evidence>
<accession>A0A1F5SYJ5</accession>